<sequence>MQAIELSAEIDQNRQIHLQLPQSINAKMAKVIVMYEAESPGIGAKPRVFGEHRGLIEMSDDFNDPLPDSFWLGEDT</sequence>
<dbReference type="RefSeq" id="WP_256607320.1">
    <property type="nucleotide sequence ID" value="NZ_JANIBL010000037.1"/>
</dbReference>
<name>A0ABT1TU27_9GAMM</name>
<dbReference type="Proteomes" id="UP001524570">
    <property type="component" value="Unassembled WGS sequence"/>
</dbReference>
<accession>A0ABT1TU27</accession>
<reference evidence="1 2" key="1">
    <citation type="submission" date="2022-07" db="EMBL/GenBank/DDBJ databases">
        <title>Methylomonas rivi sp. nov., Methylomonas rosea sp. nov., Methylomonas aureus sp. nov. and Methylomonas subterranea sp. nov., four novel methanotrophs isolated from a freshwater creek and the deep terrestrial subsurface.</title>
        <authorList>
            <person name="Abin C."/>
            <person name="Sankaranarayanan K."/>
            <person name="Garner C."/>
            <person name="Sindelar R."/>
            <person name="Kotary K."/>
            <person name="Garner R."/>
            <person name="Barclay S."/>
            <person name="Lawson P."/>
            <person name="Krumholz L."/>
        </authorList>
    </citation>
    <scope>NUCLEOTIDE SEQUENCE [LARGE SCALE GENOMIC DNA]</scope>
    <source>
        <strain evidence="1 2">WSC-7</strain>
    </source>
</reference>
<dbReference type="EMBL" id="JANIBL010000037">
    <property type="protein sequence ID" value="MCQ8118280.1"/>
    <property type="molecule type" value="Genomic_DNA"/>
</dbReference>
<proteinExistence type="predicted"/>
<evidence type="ECO:0008006" key="3">
    <source>
        <dbReference type="Google" id="ProtNLM"/>
    </source>
</evidence>
<gene>
    <name evidence="1" type="ORF">NP589_12650</name>
</gene>
<evidence type="ECO:0000313" key="1">
    <source>
        <dbReference type="EMBL" id="MCQ8118280.1"/>
    </source>
</evidence>
<organism evidence="1 2">
    <name type="scientific">Methylomonas rosea</name>
    <dbReference type="NCBI Taxonomy" id="2952227"/>
    <lineage>
        <taxon>Bacteria</taxon>
        <taxon>Pseudomonadati</taxon>
        <taxon>Pseudomonadota</taxon>
        <taxon>Gammaproteobacteria</taxon>
        <taxon>Methylococcales</taxon>
        <taxon>Methylococcaceae</taxon>
        <taxon>Methylomonas</taxon>
    </lineage>
</organism>
<keyword evidence="2" id="KW-1185">Reference proteome</keyword>
<protein>
    <recommendedName>
        <fullName evidence="3">DUF2281 domain-containing protein</fullName>
    </recommendedName>
</protein>
<evidence type="ECO:0000313" key="2">
    <source>
        <dbReference type="Proteomes" id="UP001524570"/>
    </source>
</evidence>
<comment type="caution">
    <text evidence="1">The sequence shown here is derived from an EMBL/GenBank/DDBJ whole genome shotgun (WGS) entry which is preliminary data.</text>
</comment>